<evidence type="ECO:0000256" key="16">
    <source>
        <dbReference type="RuleBase" id="RU363063"/>
    </source>
</evidence>
<evidence type="ECO:0000256" key="8">
    <source>
        <dbReference type="ARBA" id="ARBA00022968"/>
    </source>
</evidence>
<keyword evidence="8" id="KW-0735">Signal-anchor</keyword>
<evidence type="ECO:0000313" key="18">
    <source>
        <dbReference type="Proteomes" id="UP001230051"/>
    </source>
</evidence>
<evidence type="ECO:0000313" key="17">
    <source>
        <dbReference type="EMBL" id="KAK1150850.1"/>
    </source>
</evidence>
<dbReference type="AlphaFoldDB" id="A0AAD8CGW2"/>
<keyword evidence="6" id="KW-0808">Transferase</keyword>
<comment type="subunit">
    <text evidence="15">Interacts with B3GNT8; this interaction greatly increases B3GNT2 catalytic activity, independently of B3GNT8 enzymatic activity.</text>
</comment>
<protein>
    <recommendedName>
        <fullName evidence="16">Hexosyltransferase</fullName>
        <ecNumber evidence="16">2.4.1.-</ecNumber>
    </recommendedName>
</protein>
<evidence type="ECO:0000256" key="5">
    <source>
        <dbReference type="ARBA" id="ARBA00022676"/>
    </source>
</evidence>
<dbReference type="EC" id="2.4.1.-" evidence="16"/>
<organism evidence="17 18">
    <name type="scientific">Acipenser oxyrinchus oxyrinchus</name>
    <dbReference type="NCBI Taxonomy" id="40147"/>
    <lineage>
        <taxon>Eukaryota</taxon>
        <taxon>Metazoa</taxon>
        <taxon>Chordata</taxon>
        <taxon>Craniata</taxon>
        <taxon>Vertebrata</taxon>
        <taxon>Euteleostomi</taxon>
        <taxon>Actinopterygii</taxon>
        <taxon>Chondrostei</taxon>
        <taxon>Acipenseriformes</taxon>
        <taxon>Acipenseridae</taxon>
        <taxon>Acipenser</taxon>
    </lineage>
</organism>
<keyword evidence="18" id="KW-1185">Reference proteome</keyword>
<evidence type="ECO:0000256" key="3">
    <source>
        <dbReference type="ARBA" id="ARBA00004922"/>
    </source>
</evidence>
<evidence type="ECO:0000256" key="6">
    <source>
        <dbReference type="ARBA" id="ARBA00022679"/>
    </source>
</evidence>
<sequence length="396" mass="44797">MSLIYKKILLWVLCSSVANLLLYTFLSLSSTSPGGTSQARVRPRVLKPDGVFWKLSLDESALWNRLQHALDRAHNPILRNGTAGRAVPRLGGRCQPNPGVSTRVRDFNTLPRRVKDFVASMHCREYRLVVDQPGLCKGERPTLLLAIKSQVANFENRQAIRESWGRAGRIGNATVKRVFLLGRQDPGSGHFPDLTGLLELERRRHGDLLLWDFKDAFFNLTLKDVLFLKWLGRRCPGARYVFKGDDDVFLNTEALLGHLEGRSNESRDLFLGQVIRHAAPLRKVKQKYYVPESLYVGGYPAYVGGGGMVYSGDLALRLGRASDRVVLFPIDDVYMGMCLEKLGVSPTEHPGFRTFDISEGDRDNPCVYRSLVLVHRRTPGEIIRLWKRMHDPELKC</sequence>
<proteinExistence type="inferred from homology"/>
<evidence type="ECO:0000256" key="10">
    <source>
        <dbReference type="ARBA" id="ARBA00023034"/>
    </source>
</evidence>
<name>A0AAD8CGW2_ACIOX</name>
<evidence type="ECO:0000256" key="15">
    <source>
        <dbReference type="ARBA" id="ARBA00065824"/>
    </source>
</evidence>
<comment type="similarity">
    <text evidence="4 16">Belongs to the glycosyltransferase 31 family.</text>
</comment>
<keyword evidence="7" id="KW-0812">Transmembrane</keyword>
<dbReference type="GO" id="GO:0008532">
    <property type="term" value="F:N-acetyllactosaminide beta-1,3-N-acetylglucosaminyltransferase activity"/>
    <property type="evidence" value="ECO:0007669"/>
    <property type="project" value="UniProtKB-EC"/>
</dbReference>
<evidence type="ECO:0000256" key="2">
    <source>
        <dbReference type="ARBA" id="ARBA00004323"/>
    </source>
</evidence>
<comment type="cofactor">
    <cofactor evidence="1">
        <name>Mn(2+)</name>
        <dbReference type="ChEBI" id="CHEBI:29035"/>
    </cofactor>
</comment>
<evidence type="ECO:0000256" key="11">
    <source>
        <dbReference type="ARBA" id="ARBA00023136"/>
    </source>
</evidence>
<dbReference type="PANTHER" id="PTHR11214">
    <property type="entry name" value="BETA-1,3-N-ACETYLGLUCOSAMINYLTRANSFERASE"/>
    <property type="match status" value="1"/>
</dbReference>
<evidence type="ECO:0000256" key="13">
    <source>
        <dbReference type="ARBA" id="ARBA00023211"/>
    </source>
</evidence>
<keyword evidence="11" id="KW-0472">Membrane</keyword>
<comment type="catalytic activity">
    <reaction evidence="14">
        <text>a beta-D-galactosyl-(1-&gt;4)-N-acetyl-beta-D-glucosaminyl derivative + UDP-N-acetyl-alpha-D-glucosamine = an N-acetyl-beta-D-glucosaminyl-(1-&gt;3)-beta-D-galactosyl-(1-&gt;4)-N-acetyl-beta-D-glucosaminyl derivative + UDP + H(+)</text>
        <dbReference type="Rhea" id="RHEA:14389"/>
        <dbReference type="ChEBI" id="CHEBI:15378"/>
        <dbReference type="ChEBI" id="CHEBI:57705"/>
        <dbReference type="ChEBI" id="CHEBI:58223"/>
        <dbReference type="ChEBI" id="CHEBI:133507"/>
        <dbReference type="ChEBI" id="CHEBI:134090"/>
        <dbReference type="EC" id="2.4.1.149"/>
    </reaction>
</comment>
<dbReference type="FunFam" id="3.90.550.50:FF:000010">
    <property type="entry name" value="Hexosyltransferase"/>
    <property type="match status" value="1"/>
</dbReference>
<evidence type="ECO:0000256" key="9">
    <source>
        <dbReference type="ARBA" id="ARBA00022989"/>
    </source>
</evidence>
<reference evidence="17" key="1">
    <citation type="submission" date="2022-02" db="EMBL/GenBank/DDBJ databases">
        <title>Atlantic sturgeon de novo genome assembly.</title>
        <authorList>
            <person name="Stock M."/>
            <person name="Klopp C."/>
            <person name="Guiguen Y."/>
            <person name="Cabau C."/>
            <person name="Parinello H."/>
            <person name="Santidrian Yebra-Pimentel E."/>
            <person name="Kuhl H."/>
            <person name="Dirks R.P."/>
            <person name="Guessner J."/>
            <person name="Wuertz S."/>
            <person name="Du K."/>
            <person name="Schartl M."/>
        </authorList>
    </citation>
    <scope>NUCLEOTIDE SEQUENCE</scope>
    <source>
        <strain evidence="17">STURGEONOMICS-FGT-2020</strain>
        <tissue evidence="17">Whole blood</tissue>
    </source>
</reference>
<evidence type="ECO:0000256" key="14">
    <source>
        <dbReference type="ARBA" id="ARBA00050470"/>
    </source>
</evidence>
<dbReference type="GO" id="GO:0006493">
    <property type="term" value="P:protein O-linked glycosylation"/>
    <property type="evidence" value="ECO:0007669"/>
    <property type="project" value="TreeGrafter"/>
</dbReference>
<dbReference type="GO" id="GO:0000139">
    <property type="term" value="C:Golgi membrane"/>
    <property type="evidence" value="ECO:0007669"/>
    <property type="project" value="UniProtKB-SubCell"/>
</dbReference>
<accession>A0AAD8CGW2</accession>
<evidence type="ECO:0000256" key="1">
    <source>
        <dbReference type="ARBA" id="ARBA00001936"/>
    </source>
</evidence>
<dbReference type="InterPro" id="IPR002659">
    <property type="entry name" value="Glyco_trans_31"/>
</dbReference>
<dbReference type="PANTHER" id="PTHR11214:SF234">
    <property type="entry name" value="HEXOSYLTRANSFERASE"/>
    <property type="match status" value="1"/>
</dbReference>
<gene>
    <name evidence="17" type="primary">B3GNT2</name>
    <name evidence="17" type="ORF">AOXY_G33240</name>
</gene>
<evidence type="ECO:0000256" key="4">
    <source>
        <dbReference type="ARBA" id="ARBA00008661"/>
    </source>
</evidence>
<dbReference type="Pfam" id="PF01762">
    <property type="entry name" value="Galactosyl_T"/>
    <property type="match status" value="1"/>
</dbReference>
<evidence type="ECO:0000256" key="7">
    <source>
        <dbReference type="ARBA" id="ARBA00022692"/>
    </source>
</evidence>
<comment type="pathway">
    <text evidence="3">Protein modification; protein glycosylation.</text>
</comment>
<keyword evidence="10 16" id="KW-0333">Golgi apparatus</keyword>
<dbReference type="Gene3D" id="3.90.550.50">
    <property type="match status" value="1"/>
</dbReference>
<dbReference type="EMBL" id="JAGXEW010000055">
    <property type="protein sequence ID" value="KAK1150850.1"/>
    <property type="molecule type" value="Genomic_DNA"/>
</dbReference>
<dbReference type="Proteomes" id="UP001230051">
    <property type="component" value="Unassembled WGS sequence"/>
</dbReference>
<keyword evidence="9" id="KW-1133">Transmembrane helix</keyword>
<comment type="subcellular location">
    <subcellularLocation>
        <location evidence="2 16">Golgi apparatus membrane</location>
        <topology evidence="2 16">Single-pass type II membrane protein</topology>
    </subcellularLocation>
</comment>
<keyword evidence="13" id="KW-0464">Manganese</keyword>
<dbReference type="GO" id="GO:0030311">
    <property type="term" value="P:poly-N-acetyllactosamine biosynthetic process"/>
    <property type="evidence" value="ECO:0007669"/>
    <property type="project" value="TreeGrafter"/>
</dbReference>
<keyword evidence="5 16" id="KW-0328">Glycosyltransferase</keyword>
<comment type="caution">
    <text evidence="17">The sequence shown here is derived from an EMBL/GenBank/DDBJ whole genome shotgun (WGS) entry which is preliminary data.</text>
</comment>
<evidence type="ECO:0000256" key="12">
    <source>
        <dbReference type="ARBA" id="ARBA00023180"/>
    </source>
</evidence>
<keyword evidence="12" id="KW-0325">Glycoprotein</keyword>